<evidence type="ECO:0000313" key="1">
    <source>
        <dbReference type="EMBL" id="CDR96702.1"/>
    </source>
</evidence>
<gene>
    <name evidence="1" type="ORF">BBBOND_0306060</name>
</gene>
<dbReference type="KEGG" id="bbig:BBBOND_0306060"/>
<reference evidence="2" key="1">
    <citation type="journal article" date="2014" name="Nucleic Acids Res.">
        <title>The evolutionary dynamics of variant antigen genes in Babesia reveal a history of genomic innovation underlying host-parasite interaction.</title>
        <authorList>
            <person name="Jackson A.P."/>
            <person name="Otto T.D."/>
            <person name="Darby A."/>
            <person name="Ramaprasad A."/>
            <person name="Xia D."/>
            <person name="Echaide I.E."/>
            <person name="Farber M."/>
            <person name="Gahlot S."/>
            <person name="Gamble J."/>
            <person name="Gupta D."/>
            <person name="Gupta Y."/>
            <person name="Jackson L."/>
            <person name="Malandrin L."/>
            <person name="Malas T.B."/>
            <person name="Moussa E."/>
            <person name="Nair M."/>
            <person name="Reid A.J."/>
            <person name="Sanders M."/>
            <person name="Sharma J."/>
            <person name="Tracey A."/>
            <person name="Quail M.A."/>
            <person name="Weir W."/>
            <person name="Wastling J.M."/>
            <person name="Hall N."/>
            <person name="Willadsen P."/>
            <person name="Lingelbach K."/>
            <person name="Shiels B."/>
            <person name="Tait A."/>
            <person name="Berriman M."/>
            <person name="Allred D.R."/>
            <person name="Pain A."/>
        </authorList>
    </citation>
    <scope>NUCLEOTIDE SEQUENCE [LARGE SCALE GENOMIC DNA]</scope>
    <source>
        <strain evidence="2">Bond</strain>
    </source>
</reference>
<dbReference type="RefSeq" id="XP_012768888.1">
    <property type="nucleotide sequence ID" value="XM_012913434.1"/>
</dbReference>
<proteinExistence type="predicted"/>
<dbReference type="GeneID" id="24565243"/>
<name>A0A061D9Q0_BABBI</name>
<sequence length="97" mass="11072">MHGYFFTLEWRGDESLWRGGPPVHITIATARVQSVLLSDGIARLLRMLFYQQTPDVAINAKLAIKECLWSVNRHSNQFNTLVTLPAENHIQPEQCPL</sequence>
<accession>A0A061D9Q0</accession>
<keyword evidence="2" id="KW-1185">Reference proteome</keyword>
<dbReference type="Proteomes" id="UP000033188">
    <property type="component" value="Chromosome 3"/>
</dbReference>
<evidence type="ECO:0000313" key="2">
    <source>
        <dbReference type="Proteomes" id="UP000033188"/>
    </source>
</evidence>
<organism evidence="1 2">
    <name type="scientific">Babesia bigemina</name>
    <dbReference type="NCBI Taxonomy" id="5866"/>
    <lineage>
        <taxon>Eukaryota</taxon>
        <taxon>Sar</taxon>
        <taxon>Alveolata</taxon>
        <taxon>Apicomplexa</taxon>
        <taxon>Aconoidasida</taxon>
        <taxon>Piroplasmida</taxon>
        <taxon>Babesiidae</taxon>
        <taxon>Babesia</taxon>
    </lineage>
</organism>
<dbReference type="AlphaFoldDB" id="A0A061D9Q0"/>
<protein>
    <submittedName>
        <fullName evidence="1">Uncharacterized protein</fullName>
    </submittedName>
</protein>
<dbReference type="VEuPathDB" id="PiroplasmaDB:BBBOND_0306060"/>
<dbReference type="EMBL" id="LK391709">
    <property type="protein sequence ID" value="CDR96702.1"/>
    <property type="molecule type" value="Genomic_DNA"/>
</dbReference>